<proteinExistence type="predicted"/>
<evidence type="ECO:0000313" key="2">
    <source>
        <dbReference type="EMBL" id="BDZ50165.1"/>
    </source>
</evidence>
<gene>
    <name evidence="2" type="ORF">GCM10025867_24060</name>
</gene>
<feature type="region of interest" description="Disordered" evidence="1">
    <location>
        <begin position="1"/>
        <end position="22"/>
    </location>
</feature>
<feature type="compositionally biased region" description="Polar residues" evidence="1">
    <location>
        <begin position="60"/>
        <end position="74"/>
    </location>
</feature>
<sequence>MTPADDHLAPVTPLFGARGPVEVPGRRTMLPLPAAARPGGRPTTNGPRLIGLVPTSLVPTSRVPTSRVPTSPISTRRALTRAEKA</sequence>
<accession>A0ABM8GPI8</accession>
<dbReference type="Proteomes" id="UP001321486">
    <property type="component" value="Chromosome"/>
</dbReference>
<evidence type="ECO:0000256" key="1">
    <source>
        <dbReference type="SAM" id="MobiDB-lite"/>
    </source>
</evidence>
<evidence type="ECO:0000313" key="3">
    <source>
        <dbReference type="Proteomes" id="UP001321486"/>
    </source>
</evidence>
<protein>
    <submittedName>
        <fullName evidence="2">Uncharacterized protein</fullName>
    </submittedName>
</protein>
<dbReference type="EMBL" id="AP027732">
    <property type="protein sequence ID" value="BDZ50165.1"/>
    <property type="molecule type" value="Genomic_DNA"/>
</dbReference>
<feature type="region of interest" description="Disordered" evidence="1">
    <location>
        <begin position="60"/>
        <end position="85"/>
    </location>
</feature>
<dbReference type="RefSeq" id="WP_286343261.1">
    <property type="nucleotide sequence ID" value="NZ_AP027732.1"/>
</dbReference>
<reference evidence="3" key="1">
    <citation type="journal article" date="2019" name="Int. J. Syst. Evol. Microbiol.">
        <title>The Global Catalogue of Microorganisms (GCM) 10K type strain sequencing project: providing services to taxonomists for standard genome sequencing and annotation.</title>
        <authorList>
            <consortium name="The Broad Institute Genomics Platform"/>
            <consortium name="The Broad Institute Genome Sequencing Center for Infectious Disease"/>
            <person name="Wu L."/>
            <person name="Ma J."/>
        </authorList>
    </citation>
    <scope>NUCLEOTIDE SEQUENCE [LARGE SCALE GENOMIC DNA]</scope>
    <source>
        <strain evidence="3">NBRC 108728</strain>
    </source>
</reference>
<keyword evidence="3" id="KW-1185">Reference proteome</keyword>
<organism evidence="2 3">
    <name type="scientific">Frondihabitans sucicola</name>
    <dbReference type="NCBI Taxonomy" id="1268041"/>
    <lineage>
        <taxon>Bacteria</taxon>
        <taxon>Bacillati</taxon>
        <taxon>Actinomycetota</taxon>
        <taxon>Actinomycetes</taxon>
        <taxon>Micrococcales</taxon>
        <taxon>Microbacteriaceae</taxon>
        <taxon>Frondihabitans</taxon>
    </lineage>
</organism>
<name>A0ABM8GPI8_9MICO</name>